<feature type="compositionally biased region" description="Basic residues" evidence="9">
    <location>
        <begin position="148"/>
        <end position="160"/>
    </location>
</feature>
<sequence>MTTTPNNKRLLGSQDLLTYYNLIPIYNKYVRPYSPPDRSSKLDPSLHLYIADLPGKNDIEPDGFLFNLLRDPQIPESGPPITKLDSDVLKEAYALKPGPIPGFDASILGTDDGGPPSSGNTGPYLGIGSGEKDIYGTSAGEGEASGEKKHKKKKKKRKHSHEHDEDGHGHSEHKKKKKRKKVINVE</sequence>
<keyword evidence="6" id="KW-0804">Transcription</keyword>
<reference evidence="10 11" key="1">
    <citation type="submission" date="2020-12" db="EMBL/GenBank/DDBJ databases">
        <title>Metabolic potential, ecology and presence of endohyphal bacteria is reflected in genomic diversity of Mucoromycotina.</title>
        <authorList>
            <person name="Muszewska A."/>
            <person name="Okrasinska A."/>
            <person name="Steczkiewicz K."/>
            <person name="Drgas O."/>
            <person name="Orlowska M."/>
            <person name="Perlinska-Lenart U."/>
            <person name="Aleksandrzak-Piekarczyk T."/>
            <person name="Szatraj K."/>
            <person name="Zielenkiewicz U."/>
            <person name="Pilsyk S."/>
            <person name="Malc E."/>
            <person name="Mieczkowski P."/>
            <person name="Kruszewska J.S."/>
            <person name="Biernat P."/>
            <person name="Pawlowska J."/>
        </authorList>
    </citation>
    <scope>NUCLEOTIDE SEQUENCE [LARGE SCALE GENOMIC DNA]</scope>
    <source>
        <strain evidence="10 11">CBS 142.35</strain>
    </source>
</reference>
<feature type="compositionally biased region" description="Basic residues" evidence="9">
    <location>
        <begin position="171"/>
        <end position="186"/>
    </location>
</feature>
<evidence type="ECO:0000313" key="11">
    <source>
        <dbReference type="Proteomes" id="UP000646827"/>
    </source>
</evidence>
<dbReference type="PANTHER" id="PTHR28270">
    <property type="entry name" value="MEDIATOR OF RNA POLYMERASE II TRANSCRIPTION SUBUNIT 19"/>
    <property type="match status" value="1"/>
</dbReference>
<dbReference type="GO" id="GO:0006357">
    <property type="term" value="P:regulation of transcription by RNA polymerase II"/>
    <property type="evidence" value="ECO:0007669"/>
    <property type="project" value="InterPro"/>
</dbReference>
<dbReference type="PANTHER" id="PTHR28270:SF1">
    <property type="entry name" value="MEDIATOR OF RNA POLYMERASE II TRANSCRIPTION SUBUNIT 19"/>
    <property type="match status" value="1"/>
</dbReference>
<dbReference type="AlphaFoldDB" id="A0A8H7SCI4"/>
<proteinExistence type="inferred from homology"/>
<evidence type="ECO:0000256" key="3">
    <source>
        <dbReference type="ARBA" id="ARBA00019615"/>
    </source>
</evidence>
<evidence type="ECO:0000256" key="6">
    <source>
        <dbReference type="ARBA" id="ARBA00023163"/>
    </source>
</evidence>
<keyword evidence="5" id="KW-0010">Activator</keyword>
<dbReference type="Proteomes" id="UP000646827">
    <property type="component" value="Unassembled WGS sequence"/>
</dbReference>
<dbReference type="GO" id="GO:0016592">
    <property type="term" value="C:mediator complex"/>
    <property type="evidence" value="ECO:0007669"/>
    <property type="project" value="InterPro"/>
</dbReference>
<evidence type="ECO:0000256" key="8">
    <source>
        <dbReference type="ARBA" id="ARBA00032018"/>
    </source>
</evidence>
<evidence type="ECO:0000256" key="7">
    <source>
        <dbReference type="ARBA" id="ARBA00023242"/>
    </source>
</evidence>
<evidence type="ECO:0000256" key="5">
    <source>
        <dbReference type="ARBA" id="ARBA00023159"/>
    </source>
</evidence>
<dbReference type="EMBL" id="JAEPRB010000013">
    <property type="protein sequence ID" value="KAG2226802.1"/>
    <property type="molecule type" value="Genomic_DNA"/>
</dbReference>
<organism evidence="10 11">
    <name type="scientific">Circinella minor</name>
    <dbReference type="NCBI Taxonomy" id="1195481"/>
    <lineage>
        <taxon>Eukaryota</taxon>
        <taxon>Fungi</taxon>
        <taxon>Fungi incertae sedis</taxon>
        <taxon>Mucoromycota</taxon>
        <taxon>Mucoromycotina</taxon>
        <taxon>Mucoromycetes</taxon>
        <taxon>Mucorales</taxon>
        <taxon>Lichtheimiaceae</taxon>
        <taxon>Circinella</taxon>
    </lineage>
</organism>
<dbReference type="GO" id="GO:0003712">
    <property type="term" value="F:transcription coregulator activity"/>
    <property type="evidence" value="ECO:0007669"/>
    <property type="project" value="InterPro"/>
</dbReference>
<feature type="region of interest" description="Disordered" evidence="9">
    <location>
        <begin position="104"/>
        <end position="186"/>
    </location>
</feature>
<evidence type="ECO:0000256" key="9">
    <source>
        <dbReference type="SAM" id="MobiDB-lite"/>
    </source>
</evidence>
<name>A0A8H7SCI4_9FUNG</name>
<protein>
    <recommendedName>
        <fullName evidence="3">Mediator of RNA polymerase II transcription subunit 19</fullName>
    </recommendedName>
    <alternativeName>
        <fullName evidence="8">Mediator complex subunit 19</fullName>
    </alternativeName>
</protein>
<evidence type="ECO:0000313" key="10">
    <source>
        <dbReference type="EMBL" id="KAG2226802.1"/>
    </source>
</evidence>
<dbReference type="OrthoDB" id="2160599at2759"/>
<keyword evidence="4" id="KW-0805">Transcription regulation</keyword>
<accession>A0A8H7SCI4</accession>
<keyword evidence="7" id="KW-0539">Nucleus</keyword>
<evidence type="ECO:0000256" key="1">
    <source>
        <dbReference type="ARBA" id="ARBA00004123"/>
    </source>
</evidence>
<keyword evidence="11" id="KW-1185">Reference proteome</keyword>
<gene>
    <name evidence="10" type="ORF">INT45_005767</name>
</gene>
<dbReference type="GO" id="GO:0070847">
    <property type="term" value="C:core mediator complex"/>
    <property type="evidence" value="ECO:0007669"/>
    <property type="project" value="TreeGrafter"/>
</dbReference>
<evidence type="ECO:0000256" key="2">
    <source>
        <dbReference type="ARBA" id="ARBA00009259"/>
    </source>
</evidence>
<comment type="subcellular location">
    <subcellularLocation>
        <location evidence="1">Nucleus</location>
    </subcellularLocation>
</comment>
<evidence type="ECO:0000256" key="4">
    <source>
        <dbReference type="ARBA" id="ARBA00023015"/>
    </source>
</evidence>
<comment type="caution">
    <text evidence="10">The sequence shown here is derived from an EMBL/GenBank/DDBJ whole genome shotgun (WGS) entry which is preliminary data.</text>
</comment>
<feature type="compositionally biased region" description="Basic and acidic residues" evidence="9">
    <location>
        <begin position="161"/>
        <end position="170"/>
    </location>
</feature>
<comment type="similarity">
    <text evidence="2">Belongs to the Mediator complex subunit 19 family.</text>
</comment>
<dbReference type="InterPro" id="IPR013942">
    <property type="entry name" value="Mediator_Med19_fun"/>
</dbReference>